<proteinExistence type="predicted"/>
<reference evidence="1" key="1">
    <citation type="submission" date="2023-04" db="EMBL/GenBank/DDBJ databases">
        <title>A chromosome-level genome assembly of the parasitoid wasp Eretmocerus hayati.</title>
        <authorList>
            <person name="Zhong Y."/>
            <person name="Liu S."/>
            <person name="Liu Y."/>
        </authorList>
    </citation>
    <scope>NUCLEOTIDE SEQUENCE</scope>
    <source>
        <strain evidence="1">ZJU_SS_LIU_2023</strain>
    </source>
</reference>
<accession>A0ACC2NPT5</accession>
<evidence type="ECO:0000313" key="2">
    <source>
        <dbReference type="Proteomes" id="UP001239111"/>
    </source>
</evidence>
<keyword evidence="2" id="KW-1185">Reference proteome</keyword>
<organism evidence="1 2">
    <name type="scientific">Eretmocerus hayati</name>
    <dbReference type="NCBI Taxonomy" id="131215"/>
    <lineage>
        <taxon>Eukaryota</taxon>
        <taxon>Metazoa</taxon>
        <taxon>Ecdysozoa</taxon>
        <taxon>Arthropoda</taxon>
        <taxon>Hexapoda</taxon>
        <taxon>Insecta</taxon>
        <taxon>Pterygota</taxon>
        <taxon>Neoptera</taxon>
        <taxon>Endopterygota</taxon>
        <taxon>Hymenoptera</taxon>
        <taxon>Apocrita</taxon>
        <taxon>Proctotrupomorpha</taxon>
        <taxon>Chalcidoidea</taxon>
        <taxon>Aphelinidae</taxon>
        <taxon>Aphelininae</taxon>
        <taxon>Eretmocerus</taxon>
    </lineage>
</organism>
<comment type="caution">
    <text evidence="1">The sequence shown here is derived from an EMBL/GenBank/DDBJ whole genome shotgun (WGS) entry which is preliminary data.</text>
</comment>
<dbReference type="Proteomes" id="UP001239111">
    <property type="component" value="Chromosome 3"/>
</dbReference>
<protein>
    <submittedName>
        <fullName evidence="1">Uncharacterized protein</fullName>
    </submittedName>
</protein>
<sequence>MLLLLEAPLGKQTIQLSSRVAQLLGCTSVHLGVPPRKWATLLEHEVVDFLLEDASAAGSASRETDYSAKLQDMDTPAYYYNTARLLRDALRTVKNRIADKQDIERWIQIVNEALKNLHYLLRNPDLTHGRKESFQSIIGQIRSLRDSFSHYLKIGAGLRAQESEQDGSGVKWGSVTSAFEGRIITGVITNLRHLDVTSFMSEAKGVFMQKVAEVLSSFPTIKVLAHNLKLTKIHRVLKFNQRPWLKEYIDINSAERAKATNEFDKNNFKLLNNR</sequence>
<dbReference type="EMBL" id="CM056743">
    <property type="protein sequence ID" value="KAJ8673270.1"/>
    <property type="molecule type" value="Genomic_DNA"/>
</dbReference>
<evidence type="ECO:0000313" key="1">
    <source>
        <dbReference type="EMBL" id="KAJ8673270.1"/>
    </source>
</evidence>
<name>A0ACC2NPT5_9HYME</name>
<gene>
    <name evidence="1" type="ORF">QAD02_004532</name>
</gene>